<dbReference type="EMBL" id="CACVKT020006394">
    <property type="protein sequence ID" value="CAC5401347.1"/>
    <property type="molecule type" value="Genomic_DNA"/>
</dbReference>
<proteinExistence type="inferred from homology"/>
<accession>A0A6J8D135</accession>
<dbReference type="SUPFAM" id="SSF53254">
    <property type="entry name" value="Phosphoglycerate mutase-like"/>
    <property type="match status" value="1"/>
</dbReference>
<organism evidence="6 7">
    <name type="scientific">Mytilus coruscus</name>
    <name type="common">Sea mussel</name>
    <dbReference type="NCBI Taxonomy" id="42192"/>
    <lineage>
        <taxon>Eukaryota</taxon>
        <taxon>Metazoa</taxon>
        <taxon>Spiralia</taxon>
        <taxon>Lophotrochozoa</taxon>
        <taxon>Mollusca</taxon>
        <taxon>Bivalvia</taxon>
        <taxon>Autobranchia</taxon>
        <taxon>Pteriomorphia</taxon>
        <taxon>Mytilida</taxon>
        <taxon>Mytiloidea</taxon>
        <taxon>Mytilidae</taxon>
        <taxon>Mytilinae</taxon>
        <taxon>Mytilus</taxon>
    </lineage>
</organism>
<protein>
    <recommendedName>
        <fullName evidence="4">Serine/threonine-protein phosphatase PGAM5, mitochondrial</fullName>
        <ecNumber evidence="2">3.1.3.16</ecNumber>
    </recommendedName>
    <alternativeName>
        <fullName evidence="5">Serine/threonine-protein phosphatase Pgam5, mitochondrial</fullName>
    </alternativeName>
</protein>
<sequence>MALLPSGDLLLSTEESVLRTLSAENKLEESKYSVAPLKTTAALHITSDGKIIVGATEDYLYTGERNIIVMNLNGEHIKTYSVDNNKKPLFEAGSIPFKVTSDKSRNIYVIDKQDYSIRNGRLVILSGDDSDEVKCIYKGSESSIRRTFDPTDIVVMESNRVIVCDAASFTLHILNTSGRCLATQSLIKLSIKRTPNCLAIDHRGFVLLGCSGGLNKKNAKLHVIKISTKRHAISNEVHKTAETRDTFAKRLPQAPRHIFLVRHGQYKVQGTTDLDQSLTSLGVRQANLTSKRLQEYGYAYTRLVSSRMARAKDTVCIIMEIIN</sequence>
<dbReference type="OrthoDB" id="6071540at2759"/>
<dbReference type="Proteomes" id="UP000507470">
    <property type="component" value="Unassembled WGS sequence"/>
</dbReference>
<dbReference type="Pfam" id="PF00300">
    <property type="entry name" value="His_Phos_1"/>
    <property type="match status" value="1"/>
</dbReference>
<evidence type="ECO:0000256" key="2">
    <source>
        <dbReference type="ARBA" id="ARBA00013081"/>
    </source>
</evidence>
<gene>
    <name evidence="6" type="ORF">MCOR_35440</name>
</gene>
<dbReference type="SUPFAM" id="SSF101898">
    <property type="entry name" value="NHL repeat"/>
    <property type="match status" value="1"/>
</dbReference>
<dbReference type="PANTHER" id="PTHR20935:SF0">
    <property type="entry name" value="SERINE_THREONINE-PROTEIN PHOSPHATASE PGAM5, MITOCHONDRIAL"/>
    <property type="match status" value="1"/>
</dbReference>
<dbReference type="GO" id="GO:0004722">
    <property type="term" value="F:protein serine/threonine phosphatase activity"/>
    <property type="evidence" value="ECO:0007669"/>
    <property type="project" value="UniProtKB-EC"/>
</dbReference>
<dbReference type="Gene3D" id="2.120.10.30">
    <property type="entry name" value="TolB, C-terminal domain"/>
    <property type="match status" value="1"/>
</dbReference>
<keyword evidence="7" id="KW-1185">Reference proteome</keyword>
<evidence type="ECO:0000313" key="6">
    <source>
        <dbReference type="EMBL" id="CAC5401347.1"/>
    </source>
</evidence>
<dbReference type="AlphaFoldDB" id="A0A6J8D135"/>
<evidence type="ECO:0000256" key="4">
    <source>
        <dbReference type="ARBA" id="ARBA00039765"/>
    </source>
</evidence>
<evidence type="ECO:0000313" key="7">
    <source>
        <dbReference type="Proteomes" id="UP000507470"/>
    </source>
</evidence>
<evidence type="ECO:0000256" key="3">
    <source>
        <dbReference type="ARBA" id="ARBA00022801"/>
    </source>
</evidence>
<dbReference type="InterPro" id="IPR013078">
    <property type="entry name" value="His_Pase_superF_clade-1"/>
</dbReference>
<name>A0A6J8D135_MYTCO</name>
<comment type="similarity">
    <text evidence="1">Belongs to the phosphoglycerate mutase family. BPG-dependent PGAM subfamily.</text>
</comment>
<dbReference type="PANTHER" id="PTHR20935">
    <property type="entry name" value="PHOSPHOGLYCERATE MUTASE-RELATED"/>
    <property type="match status" value="1"/>
</dbReference>
<dbReference type="CDD" id="cd07067">
    <property type="entry name" value="HP_PGM_like"/>
    <property type="match status" value="1"/>
</dbReference>
<dbReference type="InterPro" id="IPR011042">
    <property type="entry name" value="6-blade_b-propeller_TolB-like"/>
</dbReference>
<evidence type="ECO:0000256" key="5">
    <source>
        <dbReference type="ARBA" id="ARBA00040722"/>
    </source>
</evidence>
<dbReference type="InterPro" id="IPR051021">
    <property type="entry name" value="Mito_Ser/Thr_phosphatase"/>
</dbReference>
<dbReference type="Gene3D" id="3.40.50.1240">
    <property type="entry name" value="Phosphoglycerate mutase-like"/>
    <property type="match status" value="1"/>
</dbReference>
<reference evidence="6 7" key="1">
    <citation type="submission" date="2020-06" db="EMBL/GenBank/DDBJ databases">
        <authorList>
            <person name="Li R."/>
            <person name="Bekaert M."/>
        </authorList>
    </citation>
    <scope>NUCLEOTIDE SEQUENCE [LARGE SCALE GENOMIC DNA]</scope>
    <source>
        <strain evidence="7">wild</strain>
    </source>
</reference>
<evidence type="ECO:0000256" key="1">
    <source>
        <dbReference type="ARBA" id="ARBA00006717"/>
    </source>
</evidence>
<keyword evidence="3 6" id="KW-0378">Hydrolase</keyword>
<dbReference type="EC" id="3.1.3.16" evidence="2"/>
<dbReference type="InterPro" id="IPR029033">
    <property type="entry name" value="His_PPase_superfam"/>
</dbReference>